<dbReference type="Pfam" id="PF03107">
    <property type="entry name" value="C1_2"/>
    <property type="match status" value="1"/>
</dbReference>
<comment type="caution">
    <text evidence="4">The sequence shown here is derived from an EMBL/GenBank/DDBJ whole genome shotgun (WGS) entry which is preliminary data.</text>
</comment>
<keyword evidence="1" id="KW-0677">Repeat</keyword>
<proteinExistence type="predicted"/>
<dbReference type="InterPro" id="IPR004146">
    <property type="entry name" value="DC1"/>
</dbReference>
<evidence type="ECO:0000313" key="4">
    <source>
        <dbReference type="EMBL" id="KAK7340886.1"/>
    </source>
</evidence>
<keyword evidence="5" id="KW-1185">Reference proteome</keyword>
<feature type="transmembrane region" description="Helical" evidence="2">
    <location>
        <begin position="215"/>
        <end position="239"/>
    </location>
</feature>
<evidence type="ECO:0000256" key="1">
    <source>
        <dbReference type="ARBA" id="ARBA00022737"/>
    </source>
</evidence>
<dbReference type="PANTHER" id="PTHR46477:SF15">
    <property type="entry name" value="CYSTEINE_HISTIDINE-RICH C1 DOMAIN PROTEIN"/>
    <property type="match status" value="1"/>
</dbReference>
<dbReference type="AlphaFoldDB" id="A0AAN9LSC7"/>
<dbReference type="Proteomes" id="UP001367508">
    <property type="component" value="Unassembled WGS sequence"/>
</dbReference>
<evidence type="ECO:0000259" key="3">
    <source>
        <dbReference type="Pfam" id="PF03107"/>
    </source>
</evidence>
<keyword evidence="2" id="KW-0812">Transmembrane</keyword>
<dbReference type="EMBL" id="JAYMYQ010000004">
    <property type="protein sequence ID" value="KAK7340886.1"/>
    <property type="molecule type" value="Genomic_DNA"/>
</dbReference>
<dbReference type="SUPFAM" id="SSF57889">
    <property type="entry name" value="Cysteine-rich domain"/>
    <property type="match status" value="1"/>
</dbReference>
<keyword evidence="2" id="KW-1133">Transmembrane helix</keyword>
<keyword evidence="2" id="KW-0472">Membrane</keyword>
<organism evidence="4 5">
    <name type="scientific">Canavalia gladiata</name>
    <name type="common">Sword bean</name>
    <name type="synonym">Dolichos gladiatus</name>
    <dbReference type="NCBI Taxonomy" id="3824"/>
    <lineage>
        <taxon>Eukaryota</taxon>
        <taxon>Viridiplantae</taxon>
        <taxon>Streptophyta</taxon>
        <taxon>Embryophyta</taxon>
        <taxon>Tracheophyta</taxon>
        <taxon>Spermatophyta</taxon>
        <taxon>Magnoliopsida</taxon>
        <taxon>eudicotyledons</taxon>
        <taxon>Gunneridae</taxon>
        <taxon>Pentapetalae</taxon>
        <taxon>rosids</taxon>
        <taxon>fabids</taxon>
        <taxon>Fabales</taxon>
        <taxon>Fabaceae</taxon>
        <taxon>Papilionoideae</taxon>
        <taxon>50 kb inversion clade</taxon>
        <taxon>NPAAA clade</taxon>
        <taxon>indigoferoid/millettioid clade</taxon>
        <taxon>Phaseoleae</taxon>
        <taxon>Canavalia</taxon>
    </lineage>
</organism>
<accession>A0AAN9LSC7</accession>
<sequence>MKMECPWHSEALQYKAPGAAFRCSGCHELGFGVSYCCERCSYILHEECTNPVSHAIHPFFPKSYFEFYVTAPGHRTRYCDACGKDVGGFVYHCSQTRFDLHPCCLKLKGTISDEEGRVTLELCEKVPSKCAKCKHRNVVDGVKGWSYVSRDKKSCYHVLCFKELIAENWKRGYFSQQTNSIEMSGERDYSQIAVRNMEMVRTGGRSRTIRKYTKIAVVIFKLIFSAIFGNPISAITALVEALVTD</sequence>
<dbReference type="PANTHER" id="PTHR46477">
    <property type="entry name" value="CYSTEINE/HISTIDINE-RICH C1 DOMAIN FAMILY PROTEIN"/>
    <property type="match status" value="1"/>
</dbReference>
<evidence type="ECO:0000313" key="5">
    <source>
        <dbReference type="Proteomes" id="UP001367508"/>
    </source>
</evidence>
<reference evidence="4 5" key="1">
    <citation type="submission" date="2024-01" db="EMBL/GenBank/DDBJ databases">
        <title>The genomes of 5 underutilized Papilionoideae crops provide insights into root nodulation and disease resistanc.</title>
        <authorList>
            <person name="Jiang F."/>
        </authorList>
    </citation>
    <scope>NUCLEOTIDE SEQUENCE [LARGE SCALE GENOMIC DNA]</scope>
    <source>
        <strain evidence="4">LVBAO_FW01</strain>
        <tissue evidence="4">Leaves</tissue>
    </source>
</reference>
<gene>
    <name evidence="4" type="ORF">VNO77_21603</name>
</gene>
<dbReference type="InterPro" id="IPR046349">
    <property type="entry name" value="C1-like_sf"/>
</dbReference>
<feature type="domain" description="DC1" evidence="3">
    <location>
        <begin position="65"/>
        <end position="104"/>
    </location>
</feature>
<evidence type="ECO:0000256" key="2">
    <source>
        <dbReference type="SAM" id="Phobius"/>
    </source>
</evidence>
<name>A0AAN9LSC7_CANGL</name>
<protein>
    <recommendedName>
        <fullName evidence="3">DC1 domain-containing protein</fullName>
    </recommendedName>
</protein>